<evidence type="ECO:0000256" key="1">
    <source>
        <dbReference type="SAM" id="SignalP"/>
    </source>
</evidence>
<dbReference type="PANTHER" id="PTHR32060:SF22">
    <property type="entry name" value="CARBOXYL-TERMINAL-PROCESSING PEPTIDASE 3, CHLOROPLASTIC"/>
    <property type="match status" value="1"/>
</dbReference>
<dbReference type="InterPro" id="IPR005151">
    <property type="entry name" value="Tail-specific_protease"/>
</dbReference>
<comment type="caution">
    <text evidence="3">The sequence shown here is derived from an EMBL/GenBank/DDBJ whole genome shotgun (WGS) entry which is preliminary data.</text>
</comment>
<keyword evidence="4" id="KW-1185">Reference proteome</keyword>
<keyword evidence="1" id="KW-0732">Signal</keyword>
<gene>
    <name evidence="3" type="ORF">ACFO6Q_02045</name>
</gene>
<proteinExistence type="predicted"/>
<dbReference type="Pfam" id="PF03572">
    <property type="entry name" value="Peptidase_S41"/>
    <property type="match status" value="1"/>
</dbReference>
<dbReference type="SUPFAM" id="SSF52096">
    <property type="entry name" value="ClpP/crotonase"/>
    <property type="match status" value="1"/>
</dbReference>
<dbReference type="Proteomes" id="UP001595886">
    <property type="component" value="Unassembled WGS sequence"/>
</dbReference>
<dbReference type="EMBL" id="JBHSHD010000002">
    <property type="protein sequence ID" value="MFC4819085.1"/>
    <property type="molecule type" value="Genomic_DNA"/>
</dbReference>
<feature type="chain" id="PRO_5047225197" evidence="1">
    <location>
        <begin position="26"/>
        <end position="504"/>
    </location>
</feature>
<dbReference type="RefSeq" id="WP_380018823.1">
    <property type="nucleotide sequence ID" value="NZ_JBHSHD010000002.1"/>
</dbReference>
<feature type="domain" description="Tail specific protease" evidence="2">
    <location>
        <begin position="248"/>
        <end position="420"/>
    </location>
</feature>
<evidence type="ECO:0000259" key="2">
    <source>
        <dbReference type="Pfam" id="PF03572"/>
    </source>
</evidence>
<dbReference type="InterPro" id="IPR029045">
    <property type="entry name" value="ClpP/crotonase-like_dom_sf"/>
</dbReference>
<feature type="signal peptide" evidence="1">
    <location>
        <begin position="1"/>
        <end position="25"/>
    </location>
</feature>
<evidence type="ECO:0000313" key="4">
    <source>
        <dbReference type="Proteomes" id="UP001595886"/>
    </source>
</evidence>
<name>A0ABV9QP30_9GAMM</name>
<accession>A0ABV9QP30</accession>
<protein>
    <submittedName>
        <fullName evidence="3">S41 family peptidase</fullName>
    </submittedName>
</protein>
<evidence type="ECO:0000313" key="3">
    <source>
        <dbReference type="EMBL" id="MFC4819085.1"/>
    </source>
</evidence>
<organism evidence="3 4">
    <name type="scientific">Dokdonella ginsengisoli</name>
    <dbReference type="NCBI Taxonomy" id="363846"/>
    <lineage>
        <taxon>Bacteria</taxon>
        <taxon>Pseudomonadati</taxon>
        <taxon>Pseudomonadota</taxon>
        <taxon>Gammaproteobacteria</taxon>
        <taxon>Lysobacterales</taxon>
        <taxon>Rhodanobacteraceae</taxon>
        <taxon>Dokdonella</taxon>
    </lineage>
</organism>
<dbReference type="Gene3D" id="3.90.226.10">
    <property type="entry name" value="2-enoyl-CoA Hydratase, Chain A, domain 1"/>
    <property type="match status" value="1"/>
</dbReference>
<sequence>MLPIRRRGMRLGPVLLLLLAAQAGAAAPAAAPVALSAAQAREDVQLAADAAEAALTDPFWHQSREEWTAARASALAEAEKARDPMRVYAIVATLMAHLGEGHLTVRPPAAAIEHQRRTAAVLPLDLHWSGEGIFVVAGHGDAADIAHGSRLLSIDGEGEDALLAELASMIPRDGRILTGPMRDGAGKGYAVLRHRRRGDEARFELRWRAPDGTVVQRTAAAFPLRRWPAAKDEEESRVATLEWLAPSLAYLVVPSFSNRVYRAAGLDFRDEMRRIFEELRRGRATRLILDLRQNGGGSEPNESILFSHLVAEPLRKYAAVEARGEELAVSSRSGRRYDHRVFDADELNFQQLLPDGRLSRLNVPPEGLMTHWEPATPVFSGRLVVLAGGATFSGGAELASMLYHVRRGVFVGEETGGAHEGNASGYTWEIELPHSGVRLHLPLLQFRFAWPGLPRNRGVPPDCAAPPRVEEIGVRRDRAWRIARDVVEQEWATPDEARCPAAAD</sequence>
<reference evidence="4" key="1">
    <citation type="journal article" date="2019" name="Int. J. Syst. Evol. Microbiol.">
        <title>The Global Catalogue of Microorganisms (GCM) 10K type strain sequencing project: providing services to taxonomists for standard genome sequencing and annotation.</title>
        <authorList>
            <consortium name="The Broad Institute Genomics Platform"/>
            <consortium name="The Broad Institute Genome Sequencing Center for Infectious Disease"/>
            <person name="Wu L."/>
            <person name="Ma J."/>
        </authorList>
    </citation>
    <scope>NUCLEOTIDE SEQUENCE [LARGE SCALE GENOMIC DNA]</scope>
    <source>
        <strain evidence="4">CCUG 30340</strain>
    </source>
</reference>
<dbReference type="PANTHER" id="PTHR32060">
    <property type="entry name" value="TAIL-SPECIFIC PROTEASE"/>
    <property type="match status" value="1"/>
</dbReference>